<dbReference type="Proteomes" id="UP001296706">
    <property type="component" value="Unassembled WGS sequence"/>
</dbReference>
<dbReference type="EMBL" id="JAAXKY010000004">
    <property type="protein sequence ID" value="NMH76043.1"/>
    <property type="molecule type" value="Genomic_DNA"/>
</dbReference>
<evidence type="ECO:0000256" key="1">
    <source>
        <dbReference type="ARBA" id="ARBA00010154"/>
    </source>
</evidence>
<dbReference type="PANTHER" id="PTHR21047:SF2">
    <property type="entry name" value="THYMIDINE DIPHOSPHO-4-KETO-RHAMNOSE 3,5-EPIMERASE"/>
    <property type="match status" value="1"/>
</dbReference>
<evidence type="ECO:0000256" key="2">
    <source>
        <dbReference type="RuleBase" id="RU364069"/>
    </source>
</evidence>
<dbReference type="GO" id="GO:0008830">
    <property type="term" value="F:dTDP-4-dehydrorhamnose 3,5-epimerase activity"/>
    <property type="evidence" value="ECO:0007669"/>
    <property type="project" value="UniProtKB-EC"/>
</dbReference>
<evidence type="ECO:0000313" key="3">
    <source>
        <dbReference type="EMBL" id="NMH76043.1"/>
    </source>
</evidence>
<dbReference type="Gene3D" id="2.60.120.10">
    <property type="entry name" value="Jelly Rolls"/>
    <property type="match status" value="1"/>
</dbReference>
<dbReference type="InterPro" id="IPR011051">
    <property type="entry name" value="RmlC_Cupin_sf"/>
</dbReference>
<sequence length="185" mass="20437">MMVRNTGLEGVLVLEPTPHRDSRGFFTRTFDVAVAHAAGLRPEAFVQDSQSRSYRGVVRGLHGRGGDGEAKLVRCSFGAVHDIVVDARPESATFGRWMATRLDDQDLVHLYIPPGFLHGFQALTEVADVCYRIDREHEPAEDLAVHFEDADLGIHWPAAVGCVSERDRNAGSWSELCRLLASRVA</sequence>
<comment type="caution">
    <text evidence="3">The sequence shown here is derived from an EMBL/GenBank/DDBJ whole genome shotgun (WGS) entry which is preliminary data.</text>
</comment>
<comment type="function">
    <text evidence="2">Catalyzes the epimerization of the C3' and C5'positions of dTDP-6-deoxy-D-xylo-4-hexulose, forming dTDP-6-deoxy-L-lyxo-4-hexulose.</text>
</comment>
<keyword evidence="2 3" id="KW-0413">Isomerase</keyword>
<proteinExistence type="inferred from homology"/>
<evidence type="ECO:0000313" key="4">
    <source>
        <dbReference type="Proteomes" id="UP001296706"/>
    </source>
</evidence>
<dbReference type="InterPro" id="IPR000888">
    <property type="entry name" value="RmlC-like"/>
</dbReference>
<dbReference type="NCBIfam" id="TIGR01221">
    <property type="entry name" value="rmlC"/>
    <property type="match status" value="1"/>
</dbReference>
<dbReference type="EC" id="5.1.3.13" evidence="2"/>
<comment type="catalytic activity">
    <reaction evidence="2">
        <text>dTDP-4-dehydro-6-deoxy-alpha-D-glucose = dTDP-4-dehydro-beta-L-rhamnose</text>
        <dbReference type="Rhea" id="RHEA:16969"/>
        <dbReference type="ChEBI" id="CHEBI:57649"/>
        <dbReference type="ChEBI" id="CHEBI:62830"/>
        <dbReference type="EC" id="5.1.3.13"/>
    </reaction>
</comment>
<accession>A0ABX1R9Y6</accession>
<keyword evidence="4" id="KW-1185">Reference proteome</keyword>
<gene>
    <name evidence="3" type="primary">rfbC</name>
    <name evidence="3" type="ORF">HF577_02820</name>
</gene>
<protein>
    <recommendedName>
        <fullName evidence="2">dTDP-4-dehydrorhamnose 3,5-epimerase</fullName>
        <ecNumber evidence="2">5.1.3.13</ecNumber>
    </recommendedName>
    <alternativeName>
        <fullName evidence="2">Thymidine diphospho-4-keto-rhamnose 3,5-epimerase</fullName>
    </alternativeName>
</protein>
<comment type="pathway">
    <text evidence="2">Carbohydrate biosynthesis; dTDP-L-rhamnose biosynthesis.</text>
</comment>
<organism evidence="3 4">
    <name type="scientific">Pseudonocardia xinjiangensis</name>
    <dbReference type="NCBI Taxonomy" id="75289"/>
    <lineage>
        <taxon>Bacteria</taxon>
        <taxon>Bacillati</taxon>
        <taxon>Actinomycetota</taxon>
        <taxon>Actinomycetes</taxon>
        <taxon>Pseudonocardiales</taxon>
        <taxon>Pseudonocardiaceae</taxon>
        <taxon>Pseudonocardia</taxon>
    </lineage>
</organism>
<dbReference type="Pfam" id="PF00908">
    <property type="entry name" value="dTDP_sugar_isom"/>
    <property type="match status" value="1"/>
</dbReference>
<reference evidence="3 4" key="1">
    <citation type="submission" date="2020-04" db="EMBL/GenBank/DDBJ databases">
        <authorList>
            <person name="Klaysubun C."/>
            <person name="Duangmal K."/>
            <person name="Lipun K."/>
        </authorList>
    </citation>
    <scope>NUCLEOTIDE SEQUENCE [LARGE SCALE GENOMIC DNA]</scope>
    <source>
        <strain evidence="3 4">JCM 11839</strain>
    </source>
</reference>
<dbReference type="SUPFAM" id="SSF51182">
    <property type="entry name" value="RmlC-like cupins"/>
    <property type="match status" value="1"/>
</dbReference>
<dbReference type="RefSeq" id="WP_169394112.1">
    <property type="nucleotide sequence ID" value="NZ_BAAAJH010000015.1"/>
</dbReference>
<comment type="similarity">
    <text evidence="1 2">Belongs to the dTDP-4-dehydrorhamnose 3,5-epimerase family.</text>
</comment>
<dbReference type="PANTHER" id="PTHR21047">
    <property type="entry name" value="DTDP-6-DEOXY-D-GLUCOSE-3,5 EPIMERASE"/>
    <property type="match status" value="1"/>
</dbReference>
<name>A0ABX1R9Y6_9PSEU</name>
<comment type="subunit">
    <text evidence="2">Homodimer.</text>
</comment>
<dbReference type="InterPro" id="IPR014710">
    <property type="entry name" value="RmlC-like_jellyroll"/>
</dbReference>
<dbReference type="CDD" id="cd00438">
    <property type="entry name" value="cupin_RmlC"/>
    <property type="match status" value="1"/>
</dbReference>